<dbReference type="GO" id="GO:0031012">
    <property type="term" value="C:extracellular matrix"/>
    <property type="evidence" value="ECO:0007669"/>
    <property type="project" value="TreeGrafter"/>
</dbReference>
<dbReference type="PRINTS" id="PR00947">
    <property type="entry name" value="CUTICLE"/>
</dbReference>
<keyword evidence="6" id="KW-1185">Reference proteome</keyword>
<dbReference type="Pfam" id="PF00379">
    <property type="entry name" value="Chitin_bind_4"/>
    <property type="match status" value="1"/>
</dbReference>
<evidence type="ECO:0000256" key="2">
    <source>
        <dbReference type="PROSITE-ProRule" id="PRU00497"/>
    </source>
</evidence>
<protein>
    <submittedName>
        <fullName evidence="5">Adult-specific cuticular protein ACP-20-like 4</fullName>
    </submittedName>
</protein>
<feature type="region of interest" description="Disordered" evidence="3">
    <location>
        <begin position="131"/>
        <end position="206"/>
    </location>
</feature>
<feature type="signal peptide" evidence="4">
    <location>
        <begin position="1"/>
        <end position="22"/>
    </location>
</feature>
<dbReference type="InterPro" id="IPR051217">
    <property type="entry name" value="Insect_Cuticle_Struc_Prot"/>
</dbReference>
<accession>A0A8J5JV41</accession>
<dbReference type="PANTHER" id="PTHR12236">
    <property type="entry name" value="STRUCTURAL CONTITUENT OF CUTICLE"/>
    <property type="match status" value="1"/>
</dbReference>
<reference evidence="5" key="1">
    <citation type="journal article" date="2021" name="Sci. Adv.">
        <title>The American lobster genome reveals insights on longevity, neural, and immune adaptations.</title>
        <authorList>
            <person name="Polinski J.M."/>
            <person name="Zimin A.V."/>
            <person name="Clark K.F."/>
            <person name="Kohn A.B."/>
            <person name="Sadowski N."/>
            <person name="Timp W."/>
            <person name="Ptitsyn A."/>
            <person name="Khanna P."/>
            <person name="Romanova D.Y."/>
            <person name="Williams P."/>
            <person name="Greenwood S.J."/>
            <person name="Moroz L.L."/>
            <person name="Walt D.R."/>
            <person name="Bodnar A.G."/>
        </authorList>
    </citation>
    <scope>NUCLEOTIDE SEQUENCE</scope>
    <source>
        <strain evidence="5">GMGI-L3</strain>
    </source>
</reference>
<dbReference type="EMBL" id="JAHLQT010028818">
    <property type="protein sequence ID" value="KAG7161684.1"/>
    <property type="molecule type" value="Genomic_DNA"/>
</dbReference>
<dbReference type="InterPro" id="IPR000618">
    <property type="entry name" value="Insect_cuticle"/>
</dbReference>
<dbReference type="GO" id="GO:0005615">
    <property type="term" value="C:extracellular space"/>
    <property type="evidence" value="ECO:0007669"/>
    <property type="project" value="TreeGrafter"/>
</dbReference>
<evidence type="ECO:0000256" key="1">
    <source>
        <dbReference type="ARBA" id="ARBA00022460"/>
    </source>
</evidence>
<name>A0A8J5JV41_HOMAM</name>
<evidence type="ECO:0000313" key="5">
    <source>
        <dbReference type="EMBL" id="KAG7161684.1"/>
    </source>
</evidence>
<dbReference type="AlphaFoldDB" id="A0A8J5JV41"/>
<evidence type="ECO:0000256" key="3">
    <source>
        <dbReference type="SAM" id="MobiDB-lite"/>
    </source>
</evidence>
<comment type="caution">
    <text evidence="5">The sequence shown here is derived from an EMBL/GenBank/DDBJ whole genome shotgun (WGS) entry which is preliminary data.</text>
</comment>
<gene>
    <name evidence="5" type="primary">Acp20-L4</name>
    <name evidence="5" type="ORF">Hamer_G021024</name>
</gene>
<dbReference type="Proteomes" id="UP000747542">
    <property type="component" value="Unassembled WGS sequence"/>
</dbReference>
<evidence type="ECO:0000256" key="4">
    <source>
        <dbReference type="SAM" id="SignalP"/>
    </source>
</evidence>
<organism evidence="5 6">
    <name type="scientific">Homarus americanus</name>
    <name type="common">American lobster</name>
    <dbReference type="NCBI Taxonomy" id="6706"/>
    <lineage>
        <taxon>Eukaryota</taxon>
        <taxon>Metazoa</taxon>
        <taxon>Ecdysozoa</taxon>
        <taxon>Arthropoda</taxon>
        <taxon>Crustacea</taxon>
        <taxon>Multicrustacea</taxon>
        <taxon>Malacostraca</taxon>
        <taxon>Eumalacostraca</taxon>
        <taxon>Eucarida</taxon>
        <taxon>Decapoda</taxon>
        <taxon>Pleocyemata</taxon>
        <taxon>Astacidea</taxon>
        <taxon>Nephropoidea</taxon>
        <taxon>Nephropidae</taxon>
        <taxon>Homarus</taxon>
    </lineage>
</organism>
<evidence type="ECO:0000313" key="6">
    <source>
        <dbReference type="Proteomes" id="UP000747542"/>
    </source>
</evidence>
<dbReference type="InterPro" id="IPR031311">
    <property type="entry name" value="CHIT_BIND_RR_consensus"/>
</dbReference>
<keyword evidence="1 2" id="KW-0193">Cuticle</keyword>
<feature type="chain" id="PRO_5035171506" evidence="4">
    <location>
        <begin position="23"/>
        <end position="217"/>
    </location>
</feature>
<dbReference type="GO" id="GO:0042302">
    <property type="term" value="F:structural constituent of cuticle"/>
    <property type="evidence" value="ECO:0007669"/>
    <property type="project" value="UniProtKB-UniRule"/>
</dbReference>
<feature type="compositionally biased region" description="Polar residues" evidence="3">
    <location>
        <begin position="137"/>
        <end position="185"/>
    </location>
</feature>
<sequence>MCAPFRQVLVMVTMGVVGVAAALPEDGPYGPVSGIYGQPDYRNDPLPYQFAYAIKDDYEGAHYQHNEKSDGSNVQGSYTVALPDGREQTVSYVADPYNGYLARVTYKGQAQHPNVYGSPVTFRPATYRPATYGPANNGPTYRPTTYGPDNNGPTYRPTTYGPANNGPTYRPTTYGPDNNGPTYRPTTYGPDNNGPITYEPDTPRPVITSYEPKLIYH</sequence>
<dbReference type="PROSITE" id="PS00233">
    <property type="entry name" value="CHIT_BIND_RR_1"/>
    <property type="match status" value="1"/>
</dbReference>
<dbReference type="PANTHER" id="PTHR12236:SF79">
    <property type="entry name" value="CUTICULAR PROTEIN 50CB-RELATED"/>
    <property type="match status" value="1"/>
</dbReference>
<dbReference type="PROSITE" id="PS51155">
    <property type="entry name" value="CHIT_BIND_RR_2"/>
    <property type="match status" value="1"/>
</dbReference>
<keyword evidence="4" id="KW-0732">Signal</keyword>
<proteinExistence type="predicted"/>